<organism evidence="2 3">
    <name type="scientific">Arthroderma benhamiae (strain ATCC MYA-4681 / CBS 112371)</name>
    <name type="common">Trichophyton mentagrophytes</name>
    <dbReference type="NCBI Taxonomy" id="663331"/>
    <lineage>
        <taxon>Eukaryota</taxon>
        <taxon>Fungi</taxon>
        <taxon>Dikarya</taxon>
        <taxon>Ascomycota</taxon>
        <taxon>Pezizomycotina</taxon>
        <taxon>Eurotiomycetes</taxon>
        <taxon>Eurotiomycetidae</taxon>
        <taxon>Onygenales</taxon>
        <taxon>Arthrodermataceae</taxon>
        <taxon>Trichophyton</taxon>
    </lineage>
</organism>
<dbReference type="eggNOG" id="ENOG502QR0D">
    <property type="taxonomic scope" value="Eukaryota"/>
</dbReference>
<evidence type="ECO:0000313" key="2">
    <source>
        <dbReference type="EMBL" id="EFE31667.1"/>
    </source>
</evidence>
<dbReference type="SUPFAM" id="SSF50494">
    <property type="entry name" value="Trypsin-like serine proteases"/>
    <property type="match status" value="1"/>
</dbReference>
<feature type="compositionally biased region" description="Basic and acidic residues" evidence="1">
    <location>
        <begin position="53"/>
        <end position="64"/>
    </location>
</feature>
<gene>
    <name evidence="2" type="ORF">ARB_01266</name>
</gene>
<dbReference type="InterPro" id="IPR009003">
    <property type="entry name" value="Peptidase_S1_PA"/>
</dbReference>
<dbReference type="Pfam" id="PF08192">
    <property type="entry name" value="Peptidase_S64"/>
    <property type="match status" value="1"/>
</dbReference>
<dbReference type="InterPro" id="IPR012985">
    <property type="entry name" value="Peptidase_S64_Ssy5"/>
</dbReference>
<proteinExistence type="predicted"/>
<dbReference type="HOGENOM" id="CLU_028989_0_0_1"/>
<dbReference type="OrthoDB" id="3796887at2759"/>
<keyword evidence="3" id="KW-1185">Reference proteome</keyword>
<sequence length="622" mass="69473">MDNTNIPAHTSQVVYAGPVQLLTPPLSDSSESQPQRERLRQCNRSSSSEDEPIPVREEPEIKREDHRVGGPVLCRLPAATFPITSADPITHVFNSELRDKIMEAIQESNIDFQEMSVFKRRWRESRDKPLPVILIIAKTRRNRPIDGTWFQLCQKIRAFCVSAGRPEVNVEIGDPAAYIPIISSAVLSSDPIVQHWPTLRPQILKIINGRMWLTLDVLRRGPENSEGIITIVITIPECSTSDAYSWRPVRDKIVNVINTTGLENVAVEIGRGAVYTSDDIDNNFFNESDPCSKAHFGGSLAGLHDSKRLGTFGGFIVLDFPDGKSRTCGLTCYHCVVNDDIDSPALETWEMHGLRPNDPKNNIELSHPCRRDYDDIISHYKDAIAKIQTPEYFQMLSVANDPDGFLIPSQRRYLDYQLKNIDAYEKRLQFANEFMSEKKNYLGKVYAGSGLRLNEDMRSLDWALIDVSPQRVTGNKLPDGLLSGHFNPTSQGGLVTDAKFEVMLEQKVFKIGRSTGFTRGIVNGLETTKLRSWTFGGPSGDTPIQKCGIEWSIVPDNSKDSFSARGDSGAFVLDDNAHMVGLVFAGNTYCTTTYMTPVAAIFEDIKKITGACGVRVFDDMDD</sequence>
<protein>
    <submittedName>
        <fullName evidence="2">Uncharacterized protein</fullName>
    </submittedName>
</protein>
<comment type="caution">
    <text evidence="2">The sequence shown here is derived from an EMBL/GenBank/DDBJ whole genome shotgun (WGS) entry which is preliminary data.</text>
</comment>
<dbReference type="Proteomes" id="UP000008866">
    <property type="component" value="Unassembled WGS sequence"/>
</dbReference>
<name>D4AYJ7_ARTBC</name>
<dbReference type="GeneID" id="9519956"/>
<accession>D4AYJ7</accession>
<reference evidence="3" key="1">
    <citation type="journal article" date="2011" name="Genome Biol.">
        <title>Comparative and functional genomics provide insights into the pathogenicity of dermatophytic fungi.</title>
        <authorList>
            <person name="Burmester A."/>
            <person name="Shelest E."/>
            <person name="Gloeckner G."/>
            <person name="Heddergott C."/>
            <person name="Schindler S."/>
            <person name="Staib P."/>
            <person name="Heidel A."/>
            <person name="Felder M."/>
            <person name="Petzold A."/>
            <person name="Szafranski K."/>
            <person name="Feuermann M."/>
            <person name="Pedruzzi I."/>
            <person name="Priebe S."/>
            <person name="Groth M."/>
            <person name="Winkler R."/>
            <person name="Li W."/>
            <person name="Kniemeyer O."/>
            <person name="Schroeckh V."/>
            <person name="Hertweck C."/>
            <person name="Hube B."/>
            <person name="White T.C."/>
            <person name="Platzer M."/>
            <person name="Guthke R."/>
            <person name="Heitman J."/>
            <person name="Woestemeyer J."/>
            <person name="Zipfel P.F."/>
            <person name="Monod M."/>
            <person name="Brakhage A.A."/>
        </authorList>
    </citation>
    <scope>NUCLEOTIDE SEQUENCE [LARGE SCALE GENOMIC DNA]</scope>
    <source>
        <strain evidence="3">ATCC MYA-4681 / CBS 112371</strain>
    </source>
</reference>
<feature type="region of interest" description="Disordered" evidence="1">
    <location>
        <begin position="21"/>
        <end position="64"/>
    </location>
</feature>
<dbReference type="AlphaFoldDB" id="D4AYJ7"/>
<evidence type="ECO:0000256" key="1">
    <source>
        <dbReference type="SAM" id="MobiDB-lite"/>
    </source>
</evidence>
<dbReference type="RefSeq" id="XP_003012307.1">
    <property type="nucleotide sequence ID" value="XM_003012261.1"/>
</dbReference>
<dbReference type="EMBL" id="ABSU01000019">
    <property type="protein sequence ID" value="EFE31667.1"/>
    <property type="molecule type" value="Genomic_DNA"/>
</dbReference>
<dbReference type="OMA" id="GHRDDKT"/>
<dbReference type="KEGG" id="abe:ARB_01266"/>
<evidence type="ECO:0000313" key="3">
    <source>
        <dbReference type="Proteomes" id="UP000008866"/>
    </source>
</evidence>